<organism evidence="1 2">
    <name type="scientific">Larinioides sclopetarius</name>
    <dbReference type="NCBI Taxonomy" id="280406"/>
    <lineage>
        <taxon>Eukaryota</taxon>
        <taxon>Metazoa</taxon>
        <taxon>Ecdysozoa</taxon>
        <taxon>Arthropoda</taxon>
        <taxon>Chelicerata</taxon>
        <taxon>Arachnida</taxon>
        <taxon>Araneae</taxon>
        <taxon>Araneomorphae</taxon>
        <taxon>Entelegynae</taxon>
        <taxon>Araneoidea</taxon>
        <taxon>Araneidae</taxon>
        <taxon>Larinioides</taxon>
    </lineage>
</organism>
<sequence length="92" mass="9836">MLNKRGKLCVKEFLQVSLTSCTFLPFVPNPAGKNGHRMPQKLSTGLLRIRCPGGVSGEPDHVISKRAPPLKAATLSFIDPALPQSCGRQAPG</sequence>
<keyword evidence="2" id="KW-1185">Reference proteome</keyword>
<dbReference type="EMBL" id="CAXIEN010000172">
    <property type="protein sequence ID" value="CAL1283813.1"/>
    <property type="molecule type" value="Genomic_DNA"/>
</dbReference>
<evidence type="ECO:0000313" key="1">
    <source>
        <dbReference type="EMBL" id="CAL1283813.1"/>
    </source>
</evidence>
<reference evidence="1 2" key="1">
    <citation type="submission" date="2024-04" db="EMBL/GenBank/DDBJ databases">
        <authorList>
            <person name="Rising A."/>
            <person name="Reimegard J."/>
            <person name="Sonavane S."/>
            <person name="Akerstrom W."/>
            <person name="Nylinder S."/>
            <person name="Hedman E."/>
            <person name="Kallberg Y."/>
        </authorList>
    </citation>
    <scope>NUCLEOTIDE SEQUENCE [LARGE SCALE GENOMIC DNA]</scope>
</reference>
<protein>
    <submittedName>
        <fullName evidence="1">Uncharacterized protein</fullName>
    </submittedName>
</protein>
<dbReference type="AlphaFoldDB" id="A0AAV2AIP1"/>
<comment type="caution">
    <text evidence="1">The sequence shown here is derived from an EMBL/GenBank/DDBJ whole genome shotgun (WGS) entry which is preliminary data.</text>
</comment>
<name>A0AAV2AIP1_9ARAC</name>
<gene>
    <name evidence="1" type="ORF">LARSCL_LOCUS12823</name>
</gene>
<accession>A0AAV2AIP1</accession>
<evidence type="ECO:0000313" key="2">
    <source>
        <dbReference type="Proteomes" id="UP001497382"/>
    </source>
</evidence>
<proteinExistence type="predicted"/>
<dbReference type="Proteomes" id="UP001497382">
    <property type="component" value="Unassembled WGS sequence"/>
</dbReference>